<feature type="domain" description="Fungal lipase-type" evidence="2">
    <location>
        <begin position="573"/>
        <end position="718"/>
    </location>
</feature>
<evidence type="ECO:0000256" key="1">
    <source>
        <dbReference type="SAM" id="Phobius"/>
    </source>
</evidence>
<keyword evidence="1" id="KW-0812">Transmembrane</keyword>
<proteinExistence type="predicted"/>
<dbReference type="Pfam" id="PF01764">
    <property type="entry name" value="Lipase_3"/>
    <property type="match status" value="1"/>
</dbReference>
<feature type="transmembrane region" description="Helical" evidence="1">
    <location>
        <begin position="363"/>
        <end position="387"/>
    </location>
</feature>
<dbReference type="CDD" id="cd00519">
    <property type="entry name" value="Lipase_3"/>
    <property type="match status" value="1"/>
</dbReference>
<dbReference type="GeneID" id="24131339"/>
<dbReference type="InterPro" id="IPR002921">
    <property type="entry name" value="Fungal_lipase-type"/>
</dbReference>
<gene>
    <name evidence="3" type="ORF">SPRG_09146</name>
</gene>
<organism evidence="3 4">
    <name type="scientific">Saprolegnia parasitica (strain CBS 223.65)</name>
    <dbReference type="NCBI Taxonomy" id="695850"/>
    <lineage>
        <taxon>Eukaryota</taxon>
        <taxon>Sar</taxon>
        <taxon>Stramenopiles</taxon>
        <taxon>Oomycota</taxon>
        <taxon>Saprolegniomycetes</taxon>
        <taxon>Saprolegniales</taxon>
        <taxon>Saprolegniaceae</taxon>
        <taxon>Saprolegnia</taxon>
    </lineage>
</organism>
<keyword evidence="1" id="KW-1133">Transmembrane helix</keyword>
<feature type="transmembrane region" description="Helical" evidence="1">
    <location>
        <begin position="408"/>
        <end position="427"/>
    </location>
</feature>
<dbReference type="PANTHER" id="PTHR45856">
    <property type="entry name" value="ALPHA/BETA-HYDROLASES SUPERFAMILY PROTEIN"/>
    <property type="match status" value="1"/>
</dbReference>
<keyword evidence="4" id="KW-1185">Reference proteome</keyword>
<dbReference type="PANTHER" id="PTHR45856:SF24">
    <property type="entry name" value="FUNGAL LIPASE-LIKE DOMAIN-CONTAINING PROTEIN"/>
    <property type="match status" value="1"/>
</dbReference>
<dbReference type="KEGG" id="spar:SPRG_09146"/>
<reference evidence="3 4" key="1">
    <citation type="journal article" date="2013" name="PLoS Genet.">
        <title>Distinctive expansion of potential virulence genes in the genome of the oomycete fish pathogen Saprolegnia parasitica.</title>
        <authorList>
            <person name="Jiang R.H."/>
            <person name="de Bruijn I."/>
            <person name="Haas B.J."/>
            <person name="Belmonte R."/>
            <person name="Lobach L."/>
            <person name="Christie J."/>
            <person name="van den Ackerveken G."/>
            <person name="Bottin A."/>
            <person name="Bulone V."/>
            <person name="Diaz-Moreno S.M."/>
            <person name="Dumas B."/>
            <person name="Fan L."/>
            <person name="Gaulin E."/>
            <person name="Govers F."/>
            <person name="Grenville-Briggs L.J."/>
            <person name="Horner N.R."/>
            <person name="Levin J.Z."/>
            <person name="Mammella M."/>
            <person name="Meijer H.J."/>
            <person name="Morris P."/>
            <person name="Nusbaum C."/>
            <person name="Oome S."/>
            <person name="Phillips A.J."/>
            <person name="van Rooyen D."/>
            <person name="Rzeszutek E."/>
            <person name="Saraiva M."/>
            <person name="Secombes C.J."/>
            <person name="Seidl M.F."/>
            <person name="Snel B."/>
            <person name="Stassen J.H."/>
            <person name="Sykes S."/>
            <person name="Tripathy S."/>
            <person name="van den Berg H."/>
            <person name="Vega-Arreguin J.C."/>
            <person name="Wawra S."/>
            <person name="Young S.K."/>
            <person name="Zeng Q."/>
            <person name="Dieguez-Uribeondo J."/>
            <person name="Russ C."/>
            <person name="Tyler B.M."/>
            <person name="van West P."/>
        </authorList>
    </citation>
    <scope>NUCLEOTIDE SEQUENCE [LARGE SCALE GENOMIC DNA]</scope>
    <source>
        <strain evidence="3 4">CBS 223.65</strain>
    </source>
</reference>
<feature type="transmembrane region" description="Helical" evidence="1">
    <location>
        <begin position="341"/>
        <end position="357"/>
    </location>
</feature>
<dbReference type="GO" id="GO:0006629">
    <property type="term" value="P:lipid metabolic process"/>
    <property type="evidence" value="ECO:0007669"/>
    <property type="project" value="InterPro"/>
</dbReference>
<evidence type="ECO:0000313" key="3">
    <source>
        <dbReference type="EMBL" id="KDO25316.1"/>
    </source>
</evidence>
<dbReference type="InterPro" id="IPR029058">
    <property type="entry name" value="AB_hydrolase_fold"/>
</dbReference>
<evidence type="ECO:0000313" key="4">
    <source>
        <dbReference type="Proteomes" id="UP000030745"/>
    </source>
</evidence>
<dbReference type="AlphaFoldDB" id="A0A067CFJ6"/>
<dbReference type="InterPro" id="IPR051218">
    <property type="entry name" value="Sec_MonoDiacylglyc_Lipase"/>
</dbReference>
<dbReference type="EMBL" id="KK583233">
    <property type="protein sequence ID" value="KDO25316.1"/>
    <property type="molecule type" value="Genomic_DNA"/>
</dbReference>
<name>A0A067CFJ6_SAPPC</name>
<feature type="transmembrane region" description="Helical" evidence="1">
    <location>
        <begin position="224"/>
        <end position="246"/>
    </location>
</feature>
<protein>
    <recommendedName>
        <fullName evidence="2">Fungal lipase-type domain-containing protein</fullName>
    </recommendedName>
</protein>
<dbReference type="Gene3D" id="3.40.50.1820">
    <property type="entry name" value="alpha/beta hydrolase"/>
    <property type="match status" value="1"/>
</dbReference>
<dbReference type="OrthoDB" id="426718at2759"/>
<feature type="transmembrane region" description="Helical" evidence="1">
    <location>
        <begin position="74"/>
        <end position="94"/>
    </location>
</feature>
<dbReference type="VEuPathDB" id="FungiDB:SPRG_09146"/>
<evidence type="ECO:0000259" key="2">
    <source>
        <dbReference type="Pfam" id="PF01764"/>
    </source>
</evidence>
<dbReference type="SUPFAM" id="SSF53474">
    <property type="entry name" value="alpha/beta-Hydrolases"/>
    <property type="match status" value="1"/>
</dbReference>
<dbReference type="RefSeq" id="XP_012203974.1">
    <property type="nucleotide sequence ID" value="XM_012348584.1"/>
</dbReference>
<accession>A0A067CFJ6</accession>
<dbReference type="Proteomes" id="UP000030745">
    <property type="component" value="Unassembled WGS sequence"/>
</dbReference>
<keyword evidence="1" id="KW-0472">Membrane</keyword>
<sequence>MQTAAIRPKRRSLVIALQASFKAFGKLKSIIAAELKHLAKHEKLLNATCAWKSELLRPPSAPRIRIQTMSKERVVGVLAIYYIVTVVLVFTIVLDRTSSTFATPPVTATSSALLEVSPTTETISLDVMSGSLAYLDAILMNATTGLGNITIFAFPDTPSQTQVIPFESLIWSPSSSQSIASSPFPIAYRVLYRLKVDLYSSVYINVSMNDTAPFTVHARTGYTALYMMTIVSSLVTVINISCGIYFRMRIRAVAIPGQTLPQWDWVQLHLLALLLWSCVPYEVAVYKAVTDGLTVDETFRQIAFWVRLLGKNGCRLAVLLFCDGMATTNPSRTVRFYTKKVIAVAALTVVQGASQIASSPSFIIALLYLNTWLEFFVQCVMVLWLAYRRGERVRRQPYRSATFEYTTYGVISILVIQFAIASAYSLIRRLAVVGASSPTDSSTSVPNAQQALTLAGLIRDQMFAWIVLICYLPLPPASSVLDETSTAYSLTEASSPSPFVFCLETAVTMLNLSVASYYTSHLHRRHSPSSCGHLGKDIPDLDVLDCTLLAAFHDAPTDTNGMLVYEERKQRYVLAFRGTGSIKNAATDLKSRQIRLPGTVYASEKIRKRTKGKGTRHFVQVHSGFYHAYVTLERYLHAAIGKIPDESVVVCTGHSLGGALATIAAMDLALKRPSLRLAVYNYGSPRVGNHAFQELFNATMPAFRVINNGDMVTQFPKRDYTNVDRDGVCVYKHVGVEITLLCGDDAVRGIIVRPTVVDRLVVLAHRTSLASHSLENYRNSFRSLMVPGTDRLSATLSSCNSSRRATFESAVSYNSSRRATLEGGKSSRRASIQSVVNVRDQDEEKQRKKMTAMHDIHLELLINATEDATAVDPSAAHTTTAANTTRCWEI</sequence>